<dbReference type="GO" id="GO:0007189">
    <property type="term" value="P:adenylate cyclase-activating G protein-coupled receptor signaling pathway"/>
    <property type="evidence" value="ECO:0007669"/>
    <property type="project" value="TreeGrafter"/>
</dbReference>
<dbReference type="PRINTS" id="PR00249">
    <property type="entry name" value="GPCRSECRETIN"/>
</dbReference>
<proteinExistence type="predicted"/>
<feature type="transmembrane region" description="Helical" evidence="13">
    <location>
        <begin position="348"/>
        <end position="370"/>
    </location>
</feature>
<feature type="non-terminal residue" evidence="17">
    <location>
        <position position="1"/>
    </location>
</feature>
<evidence type="ECO:0000256" key="7">
    <source>
        <dbReference type="ARBA" id="ARBA00023136"/>
    </source>
</evidence>
<dbReference type="EMBL" id="VZZX01009923">
    <property type="protein sequence ID" value="NXW78044.1"/>
    <property type="molecule type" value="Genomic_DNA"/>
</dbReference>
<dbReference type="GO" id="GO:0007166">
    <property type="term" value="P:cell surface receptor signaling pathway"/>
    <property type="evidence" value="ECO:0007669"/>
    <property type="project" value="InterPro"/>
</dbReference>
<evidence type="ECO:0000256" key="5">
    <source>
        <dbReference type="ARBA" id="ARBA00022989"/>
    </source>
</evidence>
<evidence type="ECO:0000313" key="17">
    <source>
        <dbReference type="EMBL" id="NXW78044.1"/>
    </source>
</evidence>
<comment type="subcellular location">
    <subcellularLocation>
        <location evidence="1">Cell membrane</location>
        <topology evidence="1">Multi-pass membrane protein</topology>
    </subcellularLocation>
</comment>
<keyword evidence="9" id="KW-0675">Receptor</keyword>
<dbReference type="PROSITE" id="PS50261">
    <property type="entry name" value="G_PROTEIN_RECEP_F2_4"/>
    <property type="match status" value="1"/>
</dbReference>
<dbReference type="Gene3D" id="1.20.1070.10">
    <property type="entry name" value="Rhodopsin 7-helix transmembrane proteins"/>
    <property type="match status" value="1"/>
</dbReference>
<evidence type="ECO:0000256" key="9">
    <source>
        <dbReference type="ARBA" id="ARBA00023170"/>
    </source>
</evidence>
<keyword evidence="2" id="KW-1003">Cell membrane</keyword>
<evidence type="ECO:0000256" key="13">
    <source>
        <dbReference type="SAM" id="Phobius"/>
    </source>
</evidence>
<dbReference type="Gene3D" id="2.60.220.50">
    <property type="match status" value="1"/>
</dbReference>
<comment type="caution">
    <text evidence="17">The sequence shown here is derived from an EMBL/GenBank/DDBJ whole genome shotgun (WGS) entry which is preliminary data.</text>
</comment>
<feature type="non-terminal residue" evidence="17">
    <location>
        <position position="469"/>
    </location>
</feature>
<name>A0A7L4ETH0_HIRRU</name>
<dbReference type="Pfam" id="PF00002">
    <property type="entry name" value="7tm_2"/>
    <property type="match status" value="1"/>
</dbReference>
<keyword evidence="7 13" id="KW-0472">Membrane</keyword>
<evidence type="ECO:0000256" key="14">
    <source>
        <dbReference type="SAM" id="SignalP"/>
    </source>
</evidence>
<dbReference type="PANTHER" id="PTHR12011:SF285">
    <property type="entry name" value="ADHESION G PROTEIN-COUPLED RECEPTOR G3"/>
    <property type="match status" value="1"/>
</dbReference>
<keyword evidence="10" id="KW-0325">Glycoprotein</keyword>
<gene>
    <name evidence="17" type="primary">Adgrg3</name>
    <name evidence="17" type="ORF">HIRRUS_R06429</name>
</gene>
<dbReference type="InterPro" id="IPR003910">
    <property type="entry name" value="GPR1/GPR3/GPR5"/>
</dbReference>
<feature type="domain" description="GAIN-B" evidence="15">
    <location>
        <begin position="30"/>
        <end position="178"/>
    </location>
</feature>
<dbReference type="GO" id="GO:0004930">
    <property type="term" value="F:G protein-coupled receptor activity"/>
    <property type="evidence" value="ECO:0007669"/>
    <property type="project" value="UniProtKB-KW"/>
</dbReference>
<feature type="signal peptide" evidence="14">
    <location>
        <begin position="1"/>
        <end position="25"/>
    </location>
</feature>
<dbReference type="PROSITE" id="PS50221">
    <property type="entry name" value="GAIN_B"/>
    <property type="match status" value="1"/>
</dbReference>
<organism evidence="17 18">
    <name type="scientific">Hirundo rustica</name>
    <name type="common">Barn swallow</name>
    <dbReference type="NCBI Taxonomy" id="43150"/>
    <lineage>
        <taxon>Eukaryota</taxon>
        <taxon>Metazoa</taxon>
        <taxon>Chordata</taxon>
        <taxon>Craniata</taxon>
        <taxon>Vertebrata</taxon>
        <taxon>Euteleostomi</taxon>
        <taxon>Archelosauria</taxon>
        <taxon>Archosauria</taxon>
        <taxon>Dinosauria</taxon>
        <taxon>Saurischia</taxon>
        <taxon>Theropoda</taxon>
        <taxon>Coelurosauria</taxon>
        <taxon>Aves</taxon>
        <taxon>Neognathae</taxon>
        <taxon>Neoaves</taxon>
        <taxon>Telluraves</taxon>
        <taxon>Australaves</taxon>
        <taxon>Passeriformes</taxon>
        <taxon>Sylvioidea</taxon>
        <taxon>Hirundinidae</taxon>
        <taxon>Hirundo</taxon>
    </lineage>
</organism>
<evidence type="ECO:0000256" key="11">
    <source>
        <dbReference type="ARBA" id="ARBA00023224"/>
    </source>
</evidence>
<dbReference type="PANTHER" id="PTHR12011">
    <property type="entry name" value="ADHESION G-PROTEIN COUPLED RECEPTOR"/>
    <property type="match status" value="1"/>
</dbReference>
<evidence type="ECO:0000256" key="6">
    <source>
        <dbReference type="ARBA" id="ARBA00023040"/>
    </source>
</evidence>
<keyword evidence="3 13" id="KW-0812">Transmembrane</keyword>
<evidence type="ECO:0000256" key="12">
    <source>
        <dbReference type="SAM" id="MobiDB-lite"/>
    </source>
</evidence>
<evidence type="ECO:0000256" key="10">
    <source>
        <dbReference type="ARBA" id="ARBA00023180"/>
    </source>
</evidence>
<evidence type="ECO:0000259" key="15">
    <source>
        <dbReference type="PROSITE" id="PS50221"/>
    </source>
</evidence>
<protein>
    <submittedName>
        <fullName evidence="17">AGRG3 protein</fullName>
    </submittedName>
</protein>
<reference evidence="17 18" key="1">
    <citation type="submission" date="2019-09" db="EMBL/GenBank/DDBJ databases">
        <title>Bird 10,000 Genomes (B10K) Project - Family phase.</title>
        <authorList>
            <person name="Zhang G."/>
        </authorList>
    </citation>
    <scope>NUCLEOTIDE SEQUENCE [LARGE SCALE GENOMIC DNA]</scope>
    <source>
        <strain evidence="17">B10K-DU-001-67</strain>
        <tissue evidence="17">Muscle</tissue>
    </source>
</reference>
<keyword evidence="5 13" id="KW-1133">Transmembrane helix</keyword>
<dbReference type="InterPro" id="IPR046338">
    <property type="entry name" value="GAIN_dom_sf"/>
</dbReference>
<evidence type="ECO:0000256" key="3">
    <source>
        <dbReference type="ARBA" id="ARBA00022692"/>
    </source>
</evidence>
<feature type="transmembrane region" description="Helical" evidence="13">
    <location>
        <begin position="183"/>
        <end position="209"/>
    </location>
</feature>
<feature type="domain" description="G-protein coupled receptors family 2 profile 2" evidence="16">
    <location>
        <begin position="188"/>
        <end position="443"/>
    </location>
</feature>
<evidence type="ECO:0000256" key="4">
    <source>
        <dbReference type="ARBA" id="ARBA00022729"/>
    </source>
</evidence>
<dbReference type="AlphaFoldDB" id="A0A7L4ETH0"/>
<evidence type="ECO:0000256" key="2">
    <source>
        <dbReference type="ARBA" id="ARBA00022475"/>
    </source>
</evidence>
<feature type="chain" id="PRO_5029555945" evidence="14">
    <location>
        <begin position="26"/>
        <end position="469"/>
    </location>
</feature>
<evidence type="ECO:0000256" key="8">
    <source>
        <dbReference type="ARBA" id="ARBA00023157"/>
    </source>
</evidence>
<evidence type="ECO:0000259" key="16">
    <source>
        <dbReference type="PROSITE" id="PS50261"/>
    </source>
</evidence>
<keyword evidence="11" id="KW-0807">Transducer</keyword>
<dbReference type="InterPro" id="IPR000203">
    <property type="entry name" value="GPS"/>
</dbReference>
<feature type="transmembrane region" description="Helical" evidence="13">
    <location>
        <begin position="421"/>
        <end position="444"/>
    </location>
</feature>
<sequence length="469" mass="50958">MLQLGQHRWLAGLKTLLLNVSRAVTHDVLITFSPTAGPSRLNTTEEGKAGKIHLPREIFRSLSSQTVPVVVTVLNIQQFVVFKEANQTGKVLDNTVVGITVGESSISGLRDPVQLTFAHGELPAVSQPCLPSTSPPEPGPAGGWRSSGCGTQPGDKGTVCSCDHLTFFTLLLNRALDGSTAKALMVVATAGCGVAMAFSIFTMAFCIFIRCRFRFEETVRINLGLHMNLVGSLFLLNLAFLLNSGLSGRTHPRTCRVLGGLTHYCLLCCFTWTALEGCQLYLLFVKVLGTYIPHYLGKLCLLGWGLPVLVVGVAGGIGSYGEYSIQTTDHRVIAQLCWITSKHLLVHYITNCGYFGLIFLFNMAVFGVVTHKSCSLQGTGAVQGYRKPWKVALVAAGLFCLLGATWALAFLTYGISSTPVLYLFTLLNSLQGIFIFIWLVILYYPKTKETTGSLSYIVRHDKTTTASQD</sequence>
<feature type="transmembrane region" description="Helical" evidence="13">
    <location>
        <begin position="296"/>
        <end position="317"/>
    </location>
</feature>
<keyword evidence="8" id="KW-1015">Disulfide bond</keyword>
<keyword evidence="6" id="KW-0297">G-protein coupled receptor</keyword>
<dbReference type="Proteomes" id="UP000585317">
    <property type="component" value="Unassembled WGS sequence"/>
</dbReference>
<evidence type="ECO:0000313" key="18">
    <source>
        <dbReference type="Proteomes" id="UP000585317"/>
    </source>
</evidence>
<feature type="transmembrane region" description="Helical" evidence="13">
    <location>
        <begin position="391"/>
        <end position="415"/>
    </location>
</feature>
<dbReference type="InterPro" id="IPR017981">
    <property type="entry name" value="GPCR_2-like_7TM"/>
</dbReference>
<dbReference type="InterPro" id="IPR057244">
    <property type="entry name" value="GAIN_B"/>
</dbReference>
<feature type="transmembrane region" description="Helical" evidence="13">
    <location>
        <begin position="221"/>
        <end position="241"/>
    </location>
</feature>
<dbReference type="Pfam" id="PF01825">
    <property type="entry name" value="GPS"/>
    <property type="match status" value="1"/>
</dbReference>
<accession>A0A7L4ETH0</accession>
<dbReference type="PRINTS" id="PR01422">
    <property type="entry name" value="GPR56ORPHANR"/>
</dbReference>
<keyword evidence="4 14" id="KW-0732">Signal</keyword>
<dbReference type="InterPro" id="IPR000832">
    <property type="entry name" value="GPCR_2_secretin-like"/>
</dbReference>
<dbReference type="GO" id="GO:0005886">
    <property type="term" value="C:plasma membrane"/>
    <property type="evidence" value="ECO:0007669"/>
    <property type="project" value="UniProtKB-SubCell"/>
</dbReference>
<evidence type="ECO:0000256" key="1">
    <source>
        <dbReference type="ARBA" id="ARBA00004651"/>
    </source>
</evidence>
<feature type="region of interest" description="Disordered" evidence="12">
    <location>
        <begin position="129"/>
        <end position="148"/>
    </location>
</feature>